<dbReference type="OrthoDB" id="8954335at2759"/>
<dbReference type="PANTHER" id="PTHR10903:SF184">
    <property type="entry name" value="GTP-BINDING PROTEIN A"/>
    <property type="match status" value="1"/>
</dbReference>
<name>A0A0C3CZX4_HEBCY</name>
<dbReference type="InterPro" id="IPR027417">
    <property type="entry name" value="P-loop_NTPase"/>
</dbReference>
<evidence type="ECO:0000313" key="2">
    <source>
        <dbReference type="EMBL" id="KIM49709.1"/>
    </source>
</evidence>
<reference evidence="2 3" key="1">
    <citation type="submission" date="2014-04" db="EMBL/GenBank/DDBJ databases">
        <authorList>
            <consortium name="DOE Joint Genome Institute"/>
            <person name="Kuo A."/>
            <person name="Gay G."/>
            <person name="Dore J."/>
            <person name="Kohler A."/>
            <person name="Nagy L.G."/>
            <person name="Floudas D."/>
            <person name="Copeland A."/>
            <person name="Barry K.W."/>
            <person name="Cichocki N."/>
            <person name="Veneault-Fourrey C."/>
            <person name="LaButti K."/>
            <person name="Lindquist E.A."/>
            <person name="Lipzen A."/>
            <person name="Lundell T."/>
            <person name="Morin E."/>
            <person name="Murat C."/>
            <person name="Sun H."/>
            <person name="Tunlid A."/>
            <person name="Henrissat B."/>
            <person name="Grigoriev I.V."/>
            <person name="Hibbett D.S."/>
            <person name="Martin F."/>
            <person name="Nordberg H.P."/>
            <person name="Cantor M.N."/>
            <person name="Hua S.X."/>
        </authorList>
    </citation>
    <scope>NUCLEOTIDE SEQUENCE [LARGE SCALE GENOMIC DNA]</scope>
    <source>
        <strain evidence="3">h7</strain>
    </source>
</reference>
<dbReference type="PANTHER" id="PTHR10903">
    <property type="entry name" value="GTPASE, IMAP FAMILY MEMBER-RELATED"/>
    <property type="match status" value="1"/>
</dbReference>
<protein>
    <recommendedName>
        <fullName evidence="1">G domain-containing protein</fullName>
    </recommendedName>
</protein>
<sequence length="497" mass="56456">MPPPYKTSSAREAKLGADDIIIAFIGETGSGKSHFIDTLTGPQPGGRRAGDSLDVFTKKLEACRILDHEKYGSRIVLVDTPGFNDAFSSLVYQDVLKLIGKWLNLKKKSKKRILLSGIVYTQSIDLGIFGRVPMRSDDLHLFSELTGREDAKNVVFTTTYWDLRNRRGIEREKYLKESHWFDMISHGAVVDRFFNTPDSAWSIIHSIIDENYQKAPLSFPQKKVDQEALEQDQEDTPPKRTYKTELVQASKLANDDIIIAFTGPTGSGKSQIIDTLTGQQGQRAKRSLESVTKDLEASRILDHEKYGSRVVLVDTPGFDDSSRTDALILELLDEWLRKTYEKRVLLSGIVYTHRITDPRMPGTPHRNLLVFSELTGRKGTKNVVLATTMWDRLHPTKENGLGDRREGALKKEYWNLMIYHGAAVDRFLNTSDSAWSIVDNIVNKDEQKAPLLFQQQRVDQEKSLPQTSAGEALEQDLARLVKNHKKTMKKSWWSLHR</sequence>
<keyword evidence="3" id="KW-1185">Reference proteome</keyword>
<reference evidence="3" key="2">
    <citation type="submission" date="2015-01" db="EMBL/GenBank/DDBJ databases">
        <title>Evolutionary Origins and Diversification of the Mycorrhizal Mutualists.</title>
        <authorList>
            <consortium name="DOE Joint Genome Institute"/>
            <consortium name="Mycorrhizal Genomics Consortium"/>
            <person name="Kohler A."/>
            <person name="Kuo A."/>
            <person name="Nagy L.G."/>
            <person name="Floudas D."/>
            <person name="Copeland A."/>
            <person name="Barry K.W."/>
            <person name="Cichocki N."/>
            <person name="Veneault-Fourrey C."/>
            <person name="LaButti K."/>
            <person name="Lindquist E.A."/>
            <person name="Lipzen A."/>
            <person name="Lundell T."/>
            <person name="Morin E."/>
            <person name="Murat C."/>
            <person name="Riley R."/>
            <person name="Ohm R."/>
            <person name="Sun H."/>
            <person name="Tunlid A."/>
            <person name="Henrissat B."/>
            <person name="Grigoriev I.V."/>
            <person name="Hibbett D.S."/>
            <person name="Martin F."/>
        </authorList>
    </citation>
    <scope>NUCLEOTIDE SEQUENCE [LARGE SCALE GENOMIC DNA]</scope>
    <source>
        <strain evidence="3">h7</strain>
    </source>
</reference>
<gene>
    <name evidence="2" type="ORF">M413DRAFT_114611</name>
</gene>
<proteinExistence type="predicted"/>
<organism evidence="2 3">
    <name type="scientific">Hebeloma cylindrosporum</name>
    <dbReference type="NCBI Taxonomy" id="76867"/>
    <lineage>
        <taxon>Eukaryota</taxon>
        <taxon>Fungi</taxon>
        <taxon>Dikarya</taxon>
        <taxon>Basidiomycota</taxon>
        <taxon>Agaricomycotina</taxon>
        <taxon>Agaricomycetes</taxon>
        <taxon>Agaricomycetidae</taxon>
        <taxon>Agaricales</taxon>
        <taxon>Agaricineae</taxon>
        <taxon>Hymenogastraceae</taxon>
        <taxon>Hebeloma</taxon>
    </lineage>
</organism>
<dbReference type="HOGENOM" id="CLU_523796_0_0_1"/>
<dbReference type="GO" id="GO:0005525">
    <property type="term" value="F:GTP binding"/>
    <property type="evidence" value="ECO:0007669"/>
    <property type="project" value="InterPro"/>
</dbReference>
<accession>A0A0C3CZX4</accession>
<dbReference type="EMBL" id="KN831768">
    <property type="protein sequence ID" value="KIM49709.1"/>
    <property type="molecule type" value="Genomic_DNA"/>
</dbReference>
<dbReference type="InterPro" id="IPR045058">
    <property type="entry name" value="GIMA/IAN/Toc"/>
</dbReference>
<dbReference type="SUPFAM" id="SSF52540">
    <property type="entry name" value="P-loop containing nucleoside triphosphate hydrolases"/>
    <property type="match status" value="2"/>
</dbReference>
<dbReference type="Proteomes" id="UP000053424">
    <property type="component" value="Unassembled WGS sequence"/>
</dbReference>
<feature type="domain" description="G" evidence="1">
    <location>
        <begin position="22"/>
        <end position="88"/>
    </location>
</feature>
<dbReference type="Gene3D" id="3.40.50.300">
    <property type="entry name" value="P-loop containing nucleotide triphosphate hydrolases"/>
    <property type="match status" value="2"/>
</dbReference>
<evidence type="ECO:0000259" key="1">
    <source>
        <dbReference type="Pfam" id="PF01926"/>
    </source>
</evidence>
<dbReference type="InterPro" id="IPR006073">
    <property type="entry name" value="GTP-bd"/>
</dbReference>
<feature type="domain" description="G" evidence="1">
    <location>
        <begin position="259"/>
        <end position="322"/>
    </location>
</feature>
<evidence type="ECO:0000313" key="3">
    <source>
        <dbReference type="Proteomes" id="UP000053424"/>
    </source>
</evidence>
<dbReference type="Pfam" id="PF01926">
    <property type="entry name" value="MMR_HSR1"/>
    <property type="match status" value="2"/>
</dbReference>
<dbReference type="AlphaFoldDB" id="A0A0C3CZX4"/>